<dbReference type="GeneID" id="109613509"/>
<evidence type="ECO:0000256" key="1">
    <source>
        <dbReference type="SAM" id="SignalP"/>
    </source>
</evidence>
<keyword evidence="2" id="KW-1185">Reference proteome</keyword>
<name>A0ABM3UQR7_MUSDO</name>
<organism evidence="2 3">
    <name type="scientific">Musca domestica</name>
    <name type="common">House fly</name>
    <dbReference type="NCBI Taxonomy" id="7370"/>
    <lineage>
        <taxon>Eukaryota</taxon>
        <taxon>Metazoa</taxon>
        <taxon>Ecdysozoa</taxon>
        <taxon>Arthropoda</taxon>
        <taxon>Hexapoda</taxon>
        <taxon>Insecta</taxon>
        <taxon>Pterygota</taxon>
        <taxon>Neoptera</taxon>
        <taxon>Endopterygota</taxon>
        <taxon>Diptera</taxon>
        <taxon>Brachycera</taxon>
        <taxon>Muscomorpha</taxon>
        <taxon>Muscoidea</taxon>
        <taxon>Muscidae</taxon>
        <taxon>Musca</taxon>
    </lineage>
</organism>
<accession>A0ABM3UQR7</accession>
<keyword evidence="1" id="KW-0732">Signal</keyword>
<dbReference type="Proteomes" id="UP001652621">
    <property type="component" value="Unplaced"/>
</dbReference>
<dbReference type="RefSeq" id="XP_058975878.1">
    <property type="nucleotide sequence ID" value="XM_059119895.1"/>
</dbReference>
<evidence type="ECO:0000313" key="3">
    <source>
        <dbReference type="RefSeq" id="XP_058975878.1"/>
    </source>
</evidence>
<proteinExistence type="predicted"/>
<feature type="signal peptide" evidence="1">
    <location>
        <begin position="1"/>
        <end position="23"/>
    </location>
</feature>
<protein>
    <submittedName>
        <fullName evidence="3">Uncharacterized protein LOC109613509</fullName>
    </submittedName>
</protein>
<evidence type="ECO:0000313" key="2">
    <source>
        <dbReference type="Proteomes" id="UP001652621"/>
    </source>
</evidence>
<reference evidence="3" key="1">
    <citation type="submission" date="2025-08" db="UniProtKB">
        <authorList>
            <consortium name="RefSeq"/>
        </authorList>
    </citation>
    <scope>IDENTIFICATION</scope>
    <source>
        <strain evidence="3">Aabys</strain>
        <tissue evidence="3">Whole body</tissue>
    </source>
</reference>
<gene>
    <name evidence="3" type="primary">LOC109613509</name>
</gene>
<feature type="chain" id="PRO_5045902947" evidence="1">
    <location>
        <begin position="24"/>
        <end position="111"/>
    </location>
</feature>
<sequence length="111" mass="12506">MRIIWPLFFMVFVFVVCFSSTASKELSHISLENSGYLHDQSISVDDEENLHINGALEQTFLSTSNGNDFIVRTSLEYMADKLGFRVKYRYTNEGGFLDPLLSGVSLKSLVG</sequence>